<protein>
    <submittedName>
        <fullName evidence="2">Uncharacterized protein</fullName>
    </submittedName>
</protein>
<evidence type="ECO:0000313" key="3">
    <source>
        <dbReference type="Proteomes" id="UP000070544"/>
    </source>
</evidence>
<feature type="compositionally biased region" description="Pro residues" evidence="1">
    <location>
        <begin position="224"/>
        <end position="243"/>
    </location>
</feature>
<feature type="region of interest" description="Disordered" evidence="1">
    <location>
        <begin position="32"/>
        <end position="53"/>
    </location>
</feature>
<feature type="compositionally biased region" description="Acidic residues" evidence="1">
    <location>
        <begin position="116"/>
        <end position="126"/>
    </location>
</feature>
<gene>
    <name evidence="2" type="ORF">M427DRAFT_56937</name>
</gene>
<organism evidence="2 3">
    <name type="scientific">Gonapodya prolifera (strain JEL478)</name>
    <name type="common">Monoblepharis prolifera</name>
    <dbReference type="NCBI Taxonomy" id="1344416"/>
    <lineage>
        <taxon>Eukaryota</taxon>
        <taxon>Fungi</taxon>
        <taxon>Fungi incertae sedis</taxon>
        <taxon>Chytridiomycota</taxon>
        <taxon>Chytridiomycota incertae sedis</taxon>
        <taxon>Monoblepharidomycetes</taxon>
        <taxon>Monoblepharidales</taxon>
        <taxon>Gonapodyaceae</taxon>
        <taxon>Gonapodya</taxon>
    </lineage>
</organism>
<evidence type="ECO:0000256" key="1">
    <source>
        <dbReference type="SAM" id="MobiDB-lite"/>
    </source>
</evidence>
<dbReference type="EMBL" id="KQ965763">
    <property type="protein sequence ID" value="KXS15320.1"/>
    <property type="molecule type" value="Genomic_DNA"/>
</dbReference>
<keyword evidence="3" id="KW-1185">Reference proteome</keyword>
<feature type="region of interest" description="Disordered" evidence="1">
    <location>
        <begin position="89"/>
        <end position="149"/>
    </location>
</feature>
<sequence length="263" mass="27144">MSAIAAASFSVVSAVPATRPVDAIDGIAQGKEGNKVAQGTQTDMESNCGVQDSQGAVCDVNNSDEVDLTGKKPLAQGSRQLDNKYIKDALTSDSSDPSNGDAFSVSDVNTMSTDVSDTETDSDTDTSADSHLHSPPLHPPPPRPSQLGIDAKTSLTTLPAYLAHLGLPNAYIAQLTVKIADRFELCRRTATGVALGGTQPPSSRTALIADTHLWRVLPGTGSGSPPPPPRAHPPSRSPPPPPSSSRRAAAGRACACRASSVAF</sequence>
<name>A0A139AEZ3_GONPJ</name>
<feature type="compositionally biased region" description="Polar residues" evidence="1">
    <location>
        <begin position="37"/>
        <end position="53"/>
    </location>
</feature>
<evidence type="ECO:0000313" key="2">
    <source>
        <dbReference type="EMBL" id="KXS15320.1"/>
    </source>
</evidence>
<reference evidence="2 3" key="1">
    <citation type="journal article" date="2015" name="Genome Biol. Evol.">
        <title>Phylogenomic analyses indicate that early fungi evolved digesting cell walls of algal ancestors of land plants.</title>
        <authorList>
            <person name="Chang Y."/>
            <person name="Wang S."/>
            <person name="Sekimoto S."/>
            <person name="Aerts A.L."/>
            <person name="Choi C."/>
            <person name="Clum A."/>
            <person name="LaButti K.M."/>
            <person name="Lindquist E.A."/>
            <person name="Yee Ngan C."/>
            <person name="Ohm R.A."/>
            <person name="Salamov A.A."/>
            <person name="Grigoriev I.V."/>
            <person name="Spatafora J.W."/>
            <person name="Berbee M.L."/>
        </authorList>
    </citation>
    <scope>NUCLEOTIDE SEQUENCE [LARGE SCALE GENOMIC DNA]</scope>
    <source>
        <strain evidence="2 3">JEL478</strain>
    </source>
</reference>
<dbReference type="AlphaFoldDB" id="A0A139AEZ3"/>
<accession>A0A139AEZ3</accession>
<feature type="region of interest" description="Disordered" evidence="1">
    <location>
        <begin position="216"/>
        <end position="251"/>
    </location>
</feature>
<dbReference type="Proteomes" id="UP000070544">
    <property type="component" value="Unassembled WGS sequence"/>
</dbReference>
<proteinExistence type="predicted"/>